<proteinExistence type="predicted"/>
<sequence>MQRPIVTYKDKAIIGRPPENVLKLFE</sequence>
<organism evidence="1 2">
    <name type="scientific">Legionella resiliens</name>
    <dbReference type="NCBI Taxonomy" id="2905958"/>
    <lineage>
        <taxon>Bacteria</taxon>
        <taxon>Pseudomonadati</taxon>
        <taxon>Pseudomonadota</taxon>
        <taxon>Gammaproteobacteria</taxon>
        <taxon>Legionellales</taxon>
        <taxon>Legionellaceae</taxon>
        <taxon>Legionella</taxon>
    </lineage>
</organism>
<dbReference type="Proteomes" id="UP001320170">
    <property type="component" value="Unassembled WGS sequence"/>
</dbReference>
<evidence type="ECO:0000313" key="2">
    <source>
        <dbReference type="Proteomes" id="UP001320170"/>
    </source>
</evidence>
<keyword evidence="2" id="KW-1185">Reference proteome</keyword>
<reference evidence="1 2" key="1">
    <citation type="journal article" date="2024" name="Pathogens">
        <title>Characterization of a Novel Species of Legionella Isolated from a Healthcare Facility: Legionella resiliens sp. nov.</title>
        <authorList>
            <person name="Cristino S."/>
            <person name="Pascale M.R."/>
            <person name="Marino F."/>
            <person name="Derelitto C."/>
            <person name="Salaris S."/>
            <person name="Orsini M."/>
            <person name="Squarzoni S."/>
            <person name="Grottola A."/>
            <person name="Girolamini L."/>
        </authorList>
    </citation>
    <scope>NUCLEOTIDE SEQUENCE [LARGE SCALE GENOMIC DNA]</scope>
    <source>
        <strain evidence="1 2">8cVS16</strain>
    </source>
</reference>
<evidence type="ECO:0008006" key="3">
    <source>
        <dbReference type="Google" id="ProtNLM"/>
    </source>
</evidence>
<dbReference type="EMBL" id="JAJTND010000005">
    <property type="protein sequence ID" value="MCE3533619.1"/>
    <property type="molecule type" value="Genomic_DNA"/>
</dbReference>
<dbReference type="Gene3D" id="3.40.30.10">
    <property type="entry name" value="Glutaredoxin"/>
    <property type="match status" value="1"/>
</dbReference>
<name>A0ABS8X7I5_9GAMM</name>
<protein>
    <recommendedName>
        <fullName evidence="3">Arsenate reductase</fullName>
    </recommendedName>
</protein>
<comment type="caution">
    <text evidence="1">The sequence shown here is derived from an EMBL/GenBank/DDBJ whole genome shotgun (WGS) entry which is preliminary data.</text>
</comment>
<evidence type="ECO:0000313" key="1">
    <source>
        <dbReference type="EMBL" id="MCE3533619.1"/>
    </source>
</evidence>
<gene>
    <name evidence="1" type="ORF">LXO92_14695</name>
</gene>
<accession>A0ABS8X7I5</accession>